<sequence>MKIIDYISAYSKTFIGFFILISSQLVWCQSQIAFSHLSIEDGLSQNSIISMAQDSIGYMWFATQDGLNRYDGNSFKIYNKQFEDITRPNFSRLGKIYIDKQNKFWAITNSGNLEFYNPKDDAFYKLKTFNSVSTIIQDNKLNTYIGTYGKGFYKIDAKTKDTIQLFKNQDINKSIYDFFHHNNHIYIAASGGLFVLKENDYHLISNSDPNLTYSSIERTSDGTLWFGTFGSGLYFKKQTDKNIKPFKEFGNIKLPENLNIEDLLIDSNDNLWIATYGKGAFILDFEKNKTINFLENKSDPFAIHYNDILSLYEDNTGIVWLGSDGAGVSYYDRHLIKFNVLTNKQMPKSVNIDVVRSVTTNEVGEIWIGTSGKGLTYVDIEKNIYKTFKSDNSCLNSNRIISLSYSDKSLWIGHQGFGLNIMEPDEKCITFPEISNHVIWKIVPISPEKSWLCTENKGLILFDKYQGIVEEYNSSNSALVTNNIMTIAFDSLNNIYIGTQDNGVFLLEGKTKEISKINLLSHGIKSLIIKDEVLWVGTNGHGLERYDLKAKNVKNYTKEQGLPNNVIYGILPDDDGNLWLSSNIGLTKFKIINEKETPIIENYNNYDGLQALEFNTGAYYKSDDGTLYFGGLEGINWFHPSQFTYNTVEPKTIITGLELFNKPIEKIENHQFNHNENTITFTFSSLHFSQPERNQFKYRLINNDPDWINSGKSNRAHYTNLTPNTYEFQVISSNYDGVWNEIPATYSFIIKQPWYLTNTAITLYVLLFIILVYSVYLYFKWRWQIKLQLQLEHNETERLKHLDEIKTKLYSNVSHEFKTPLSLILNPIESQLSKKDISKKDKTELSLVHRNAKRLLDLVNQLMDLSKLEAGSLKLQVNQDDLSPFIKQLVSSFKYGIKKKNISLKSSIPDIKNVWFDKDAIEKILTNLLSNAVKFTPKNGHINLNITTQKNHIIITIINNYHALDSKNINNLFTRYYRANSNIEGTGIGLALVKELVSLSKGNIVANTINTNEIQFTVTLPVYKEAFKAEDINETLEMKESVTEDQHFENNIPDEKPMILIVEDDNDVRTYITSLLNSTYKVITAKNGKTGINKALKNIPDLIVSDVMMPLKNGIELCNILKQNELTSHIPIILLTAKSDDESELEGLRAKADDYITKPFKSRILETRIANLITLRKALQSRYSQEIIHKPKDIAITSLDEVFLNKIENILIKNLVNETFDAKSFSKNMLMSRMQLHRKLKALTGLSTTEFLRSQRLKLAVSLLKKSDHTISEIAYQVGFSSPSYFIKCFKENYACTPNAYRNNT</sequence>
<dbReference type="InterPro" id="IPR003661">
    <property type="entry name" value="HisK_dim/P_dom"/>
</dbReference>
<dbReference type="SUPFAM" id="SSF47384">
    <property type="entry name" value="Homodimeric domain of signal transducing histidine kinase"/>
    <property type="match status" value="1"/>
</dbReference>
<dbReference type="Pfam" id="PF00512">
    <property type="entry name" value="HisKA"/>
    <property type="match status" value="1"/>
</dbReference>
<evidence type="ECO:0000313" key="12">
    <source>
        <dbReference type="EMBL" id="MCF7561725.1"/>
    </source>
</evidence>
<dbReference type="InterPro" id="IPR003594">
    <property type="entry name" value="HATPase_dom"/>
</dbReference>
<evidence type="ECO:0000256" key="4">
    <source>
        <dbReference type="ARBA" id="ARBA00023015"/>
    </source>
</evidence>
<keyword evidence="6" id="KW-0804">Transcription</keyword>
<evidence type="ECO:0000313" key="13">
    <source>
        <dbReference type="Proteomes" id="UP001200022"/>
    </source>
</evidence>
<dbReference type="Gene3D" id="1.10.287.130">
    <property type="match status" value="1"/>
</dbReference>
<keyword evidence="8" id="KW-0472">Membrane</keyword>
<feature type="domain" description="HTH araC/xylS-type" evidence="9">
    <location>
        <begin position="1205"/>
        <end position="1304"/>
    </location>
</feature>
<dbReference type="SUPFAM" id="SSF52172">
    <property type="entry name" value="CheY-like"/>
    <property type="match status" value="1"/>
</dbReference>
<dbReference type="SMART" id="SM00448">
    <property type="entry name" value="REC"/>
    <property type="match status" value="1"/>
</dbReference>
<dbReference type="Pfam" id="PF07495">
    <property type="entry name" value="Y_Y_Y"/>
    <property type="match status" value="1"/>
</dbReference>
<keyword evidence="5" id="KW-0238">DNA-binding</keyword>
<keyword evidence="13" id="KW-1185">Reference proteome</keyword>
<feature type="transmembrane region" description="Helical" evidence="8">
    <location>
        <begin position="754"/>
        <end position="779"/>
    </location>
</feature>
<dbReference type="Gene3D" id="1.10.10.60">
    <property type="entry name" value="Homeodomain-like"/>
    <property type="match status" value="1"/>
</dbReference>
<dbReference type="PROSITE" id="PS00041">
    <property type="entry name" value="HTH_ARAC_FAMILY_1"/>
    <property type="match status" value="1"/>
</dbReference>
<evidence type="ECO:0000256" key="7">
    <source>
        <dbReference type="PROSITE-ProRule" id="PRU00169"/>
    </source>
</evidence>
<feature type="modified residue" description="4-aspartylphosphate" evidence="7">
    <location>
        <position position="1106"/>
    </location>
</feature>
<dbReference type="InterPro" id="IPR013783">
    <property type="entry name" value="Ig-like_fold"/>
</dbReference>
<dbReference type="PRINTS" id="PR00032">
    <property type="entry name" value="HTHARAC"/>
</dbReference>
<dbReference type="PROSITE" id="PS01124">
    <property type="entry name" value="HTH_ARAC_FAMILY_2"/>
    <property type="match status" value="1"/>
</dbReference>
<evidence type="ECO:0000256" key="8">
    <source>
        <dbReference type="SAM" id="Phobius"/>
    </source>
</evidence>
<evidence type="ECO:0000259" key="11">
    <source>
        <dbReference type="PROSITE" id="PS50110"/>
    </source>
</evidence>
<dbReference type="EMBL" id="JAKKDV010000007">
    <property type="protein sequence ID" value="MCF7561725.1"/>
    <property type="molecule type" value="Genomic_DNA"/>
</dbReference>
<dbReference type="SUPFAM" id="SSF63829">
    <property type="entry name" value="Calcium-dependent phosphotriesterase"/>
    <property type="match status" value="2"/>
</dbReference>
<dbReference type="PROSITE" id="PS50110">
    <property type="entry name" value="RESPONSE_REGULATORY"/>
    <property type="match status" value="1"/>
</dbReference>
<keyword evidence="8" id="KW-0812">Transmembrane</keyword>
<evidence type="ECO:0000256" key="2">
    <source>
        <dbReference type="ARBA" id="ARBA00012438"/>
    </source>
</evidence>
<dbReference type="CDD" id="cd17574">
    <property type="entry name" value="REC_OmpR"/>
    <property type="match status" value="1"/>
</dbReference>
<feature type="domain" description="Histidine kinase" evidence="10">
    <location>
        <begin position="812"/>
        <end position="1024"/>
    </location>
</feature>
<dbReference type="Gene3D" id="2.60.40.10">
    <property type="entry name" value="Immunoglobulins"/>
    <property type="match status" value="1"/>
</dbReference>
<dbReference type="SMART" id="SM00388">
    <property type="entry name" value="HisKA"/>
    <property type="match status" value="1"/>
</dbReference>
<dbReference type="InterPro" id="IPR001789">
    <property type="entry name" value="Sig_transdc_resp-reg_receiver"/>
</dbReference>
<dbReference type="SUPFAM" id="SSF55874">
    <property type="entry name" value="ATPase domain of HSP90 chaperone/DNA topoisomerase II/histidine kinase"/>
    <property type="match status" value="1"/>
</dbReference>
<keyword evidence="4" id="KW-0805">Transcription regulation</keyword>
<dbReference type="CDD" id="cd00082">
    <property type="entry name" value="HisKA"/>
    <property type="match status" value="1"/>
</dbReference>
<dbReference type="InterPro" id="IPR036097">
    <property type="entry name" value="HisK_dim/P_sf"/>
</dbReference>
<dbReference type="SMART" id="SM00387">
    <property type="entry name" value="HATPase_c"/>
    <property type="match status" value="1"/>
</dbReference>
<keyword evidence="3 7" id="KW-0597">Phosphoprotein</keyword>
<dbReference type="SUPFAM" id="SSF46689">
    <property type="entry name" value="Homeodomain-like"/>
    <property type="match status" value="1"/>
</dbReference>
<organism evidence="12 13">
    <name type="scientific">Flaviramulus multivorans</name>
    <dbReference type="NCBI Taxonomy" id="1304750"/>
    <lineage>
        <taxon>Bacteria</taxon>
        <taxon>Pseudomonadati</taxon>
        <taxon>Bacteroidota</taxon>
        <taxon>Flavobacteriia</taxon>
        <taxon>Flavobacteriales</taxon>
        <taxon>Flavobacteriaceae</taxon>
        <taxon>Flaviramulus</taxon>
    </lineage>
</organism>
<dbReference type="Proteomes" id="UP001200022">
    <property type="component" value="Unassembled WGS sequence"/>
</dbReference>
<dbReference type="Gene3D" id="2.130.10.10">
    <property type="entry name" value="YVTN repeat-like/Quinoprotein amine dehydrogenase"/>
    <property type="match status" value="2"/>
</dbReference>
<accession>A0ABS9IMA4</accession>
<dbReference type="InterPro" id="IPR009057">
    <property type="entry name" value="Homeodomain-like_sf"/>
</dbReference>
<dbReference type="InterPro" id="IPR011006">
    <property type="entry name" value="CheY-like_superfamily"/>
</dbReference>
<dbReference type="PANTHER" id="PTHR43547">
    <property type="entry name" value="TWO-COMPONENT HISTIDINE KINASE"/>
    <property type="match status" value="1"/>
</dbReference>
<dbReference type="Pfam" id="PF02518">
    <property type="entry name" value="HATPase_c"/>
    <property type="match status" value="1"/>
</dbReference>
<dbReference type="InterPro" id="IPR036890">
    <property type="entry name" value="HATPase_C_sf"/>
</dbReference>
<comment type="caution">
    <text evidence="12">The sequence shown here is derived from an EMBL/GenBank/DDBJ whole genome shotgun (WGS) entry which is preliminary data.</text>
</comment>
<feature type="domain" description="Response regulatory" evidence="11">
    <location>
        <begin position="1058"/>
        <end position="1173"/>
    </location>
</feature>
<name>A0ABS9IMA4_9FLAO</name>
<dbReference type="Gene3D" id="3.40.50.2300">
    <property type="match status" value="1"/>
</dbReference>
<dbReference type="PANTHER" id="PTHR43547:SF2">
    <property type="entry name" value="HYBRID SIGNAL TRANSDUCTION HISTIDINE KINASE C"/>
    <property type="match status" value="1"/>
</dbReference>
<dbReference type="EC" id="2.7.13.3" evidence="2"/>
<keyword evidence="8" id="KW-1133">Transmembrane helix</keyword>
<proteinExistence type="predicted"/>
<dbReference type="Pfam" id="PF12833">
    <property type="entry name" value="HTH_18"/>
    <property type="match status" value="1"/>
</dbReference>
<dbReference type="InterPro" id="IPR018062">
    <property type="entry name" value="HTH_AraC-typ_CS"/>
</dbReference>
<dbReference type="InterPro" id="IPR005467">
    <property type="entry name" value="His_kinase_dom"/>
</dbReference>
<dbReference type="Pfam" id="PF07494">
    <property type="entry name" value="Reg_prop"/>
    <property type="match status" value="2"/>
</dbReference>
<dbReference type="InterPro" id="IPR018060">
    <property type="entry name" value="HTH_AraC"/>
</dbReference>
<dbReference type="InterPro" id="IPR011123">
    <property type="entry name" value="Y_Y_Y"/>
</dbReference>
<protein>
    <recommendedName>
        <fullName evidence="2">histidine kinase</fullName>
        <ecNumber evidence="2">2.7.13.3</ecNumber>
    </recommendedName>
</protein>
<evidence type="ECO:0000256" key="3">
    <source>
        <dbReference type="ARBA" id="ARBA00022553"/>
    </source>
</evidence>
<gene>
    <name evidence="12" type="ORF">L3X39_13840</name>
</gene>
<dbReference type="InterPro" id="IPR020449">
    <property type="entry name" value="Tscrpt_reg_AraC-type_HTH"/>
</dbReference>
<dbReference type="InterPro" id="IPR015943">
    <property type="entry name" value="WD40/YVTN_repeat-like_dom_sf"/>
</dbReference>
<evidence type="ECO:0000256" key="1">
    <source>
        <dbReference type="ARBA" id="ARBA00000085"/>
    </source>
</evidence>
<comment type="catalytic activity">
    <reaction evidence="1">
        <text>ATP + protein L-histidine = ADP + protein N-phospho-L-histidine.</text>
        <dbReference type="EC" id="2.7.13.3"/>
    </reaction>
</comment>
<dbReference type="RefSeq" id="WP_237232458.1">
    <property type="nucleotide sequence ID" value="NZ_JAKKDV010000007.1"/>
</dbReference>
<evidence type="ECO:0000259" key="10">
    <source>
        <dbReference type="PROSITE" id="PS50109"/>
    </source>
</evidence>
<evidence type="ECO:0000256" key="5">
    <source>
        <dbReference type="ARBA" id="ARBA00023125"/>
    </source>
</evidence>
<reference evidence="12 13" key="1">
    <citation type="submission" date="2022-01" db="EMBL/GenBank/DDBJ databases">
        <title>Draft genome sequence of Sabulilitoribacter multivorans KCTC 32326.</title>
        <authorList>
            <person name="Oh J.-S."/>
        </authorList>
    </citation>
    <scope>NUCLEOTIDE SEQUENCE [LARGE SCALE GENOMIC DNA]</scope>
    <source>
        <strain evidence="12 13">M-M16</strain>
    </source>
</reference>
<dbReference type="InterPro" id="IPR011110">
    <property type="entry name" value="Reg_prop"/>
</dbReference>
<evidence type="ECO:0000259" key="9">
    <source>
        <dbReference type="PROSITE" id="PS01124"/>
    </source>
</evidence>
<dbReference type="Gene3D" id="3.30.565.10">
    <property type="entry name" value="Histidine kinase-like ATPase, C-terminal domain"/>
    <property type="match status" value="1"/>
</dbReference>
<dbReference type="PROSITE" id="PS50109">
    <property type="entry name" value="HIS_KIN"/>
    <property type="match status" value="1"/>
</dbReference>
<dbReference type="SMART" id="SM00342">
    <property type="entry name" value="HTH_ARAC"/>
    <property type="match status" value="1"/>
</dbReference>
<dbReference type="Pfam" id="PF00072">
    <property type="entry name" value="Response_reg"/>
    <property type="match status" value="1"/>
</dbReference>
<evidence type="ECO:0000256" key="6">
    <source>
        <dbReference type="ARBA" id="ARBA00023163"/>
    </source>
</evidence>